<accession>A0A8B7YWU1</accession>
<dbReference type="KEGG" id="aplc:110983127"/>
<keyword evidence="2" id="KW-1185">Reference proteome</keyword>
<feature type="compositionally biased region" description="Low complexity" evidence="1">
    <location>
        <begin position="35"/>
        <end position="46"/>
    </location>
</feature>
<sequence length="106" mass="11962">MAASVRNVVWSFQQVQLGRSYLTCLRQWPRLASSKVSGTVKSTTKGNTKKATKQATSEPVPVKPKAPSNEATPYTYEVPQYDDWFFYNVESDMSKHRLPQPQPGKP</sequence>
<evidence type="ECO:0000256" key="1">
    <source>
        <dbReference type="SAM" id="MobiDB-lite"/>
    </source>
</evidence>
<protein>
    <submittedName>
        <fullName evidence="3">Uncharacterized protein LOC110983127</fullName>
    </submittedName>
</protein>
<dbReference type="RefSeq" id="XP_022097788.1">
    <property type="nucleotide sequence ID" value="XM_022242096.1"/>
</dbReference>
<dbReference type="OrthoDB" id="10414256at2759"/>
<feature type="region of interest" description="Disordered" evidence="1">
    <location>
        <begin position="35"/>
        <end position="73"/>
    </location>
</feature>
<gene>
    <name evidence="3" type="primary">LOC110983127</name>
</gene>
<dbReference type="GeneID" id="110983127"/>
<reference evidence="3" key="1">
    <citation type="submission" date="2025-08" db="UniProtKB">
        <authorList>
            <consortium name="RefSeq"/>
        </authorList>
    </citation>
    <scope>IDENTIFICATION</scope>
</reference>
<evidence type="ECO:0000313" key="3">
    <source>
        <dbReference type="RefSeq" id="XP_022097788.1"/>
    </source>
</evidence>
<dbReference type="OMA" id="MSKYRIP"/>
<organism evidence="2 3">
    <name type="scientific">Acanthaster planci</name>
    <name type="common">Crown-of-thorns starfish</name>
    <dbReference type="NCBI Taxonomy" id="133434"/>
    <lineage>
        <taxon>Eukaryota</taxon>
        <taxon>Metazoa</taxon>
        <taxon>Echinodermata</taxon>
        <taxon>Eleutherozoa</taxon>
        <taxon>Asterozoa</taxon>
        <taxon>Asteroidea</taxon>
        <taxon>Valvatacea</taxon>
        <taxon>Valvatida</taxon>
        <taxon>Acanthasteridae</taxon>
        <taxon>Acanthaster</taxon>
    </lineage>
</organism>
<evidence type="ECO:0000313" key="2">
    <source>
        <dbReference type="Proteomes" id="UP000694845"/>
    </source>
</evidence>
<dbReference type="AlphaFoldDB" id="A0A8B7YWU1"/>
<dbReference type="Proteomes" id="UP000694845">
    <property type="component" value="Unplaced"/>
</dbReference>
<proteinExistence type="predicted"/>
<name>A0A8B7YWU1_ACAPL</name>